<dbReference type="PANTHER" id="PTHR45947">
    <property type="entry name" value="SULFOQUINOVOSYL TRANSFERASE SQD2"/>
    <property type="match status" value="1"/>
</dbReference>
<dbReference type="Proteomes" id="UP000520198">
    <property type="component" value="Unassembled WGS sequence"/>
</dbReference>
<proteinExistence type="predicted"/>
<feature type="domain" description="Glycosyl transferase family 1" evidence="1">
    <location>
        <begin position="237"/>
        <end position="378"/>
    </location>
</feature>
<evidence type="ECO:0000259" key="1">
    <source>
        <dbReference type="Pfam" id="PF00534"/>
    </source>
</evidence>
<dbReference type="InterPro" id="IPR050194">
    <property type="entry name" value="Glycosyltransferase_grp1"/>
</dbReference>
<evidence type="ECO:0000259" key="2">
    <source>
        <dbReference type="Pfam" id="PF13439"/>
    </source>
</evidence>
<dbReference type="Gene3D" id="3.40.50.2000">
    <property type="entry name" value="Glycogen Phosphorylase B"/>
    <property type="match status" value="2"/>
</dbReference>
<dbReference type="AlphaFoldDB" id="A0A7Y6QBA5"/>
<dbReference type="EMBL" id="JABWDU010000008">
    <property type="protein sequence ID" value="NVD42205.1"/>
    <property type="molecule type" value="Genomic_DNA"/>
</dbReference>
<organism evidence="3 4">
    <name type="scientific">Ensifer oleiphilus</name>
    <dbReference type="NCBI Taxonomy" id="2742698"/>
    <lineage>
        <taxon>Bacteria</taxon>
        <taxon>Pseudomonadati</taxon>
        <taxon>Pseudomonadota</taxon>
        <taxon>Alphaproteobacteria</taxon>
        <taxon>Hyphomicrobiales</taxon>
        <taxon>Rhizobiaceae</taxon>
        <taxon>Sinorhizobium/Ensifer group</taxon>
        <taxon>Ensifer</taxon>
    </lineage>
</organism>
<dbReference type="Pfam" id="PF00534">
    <property type="entry name" value="Glycos_transf_1"/>
    <property type="match status" value="1"/>
</dbReference>
<evidence type="ECO:0000313" key="3">
    <source>
        <dbReference type="EMBL" id="NVD42205.1"/>
    </source>
</evidence>
<gene>
    <name evidence="3" type="ORF">HT585_25370</name>
</gene>
<sequence length="435" mass="47876">MAPLPPDRVVVINDRSTKVGGATNLAILSAELLQQRGIPVTFFAGDGAPTNKPSDDTINLDAVPLMERRRSDALRFGLYDPPVYERLSGLISSRDTPSTIYHVHGWSKILSPAIFRALAPVRDRVVLHAHDYFLACPNGGFVNYQTHRVCELKPMSGRCLTTQCDKRGLHEKAWRTARHMLREQLFPTKRMAANIIVVHERMRAYFERAGIDGTQIETIRNPVLPFVAPGLQPWTNRNFVFVGRLEPEKGFEDAAKAAKLAGLPLHFVGDGAGRALIETRFPDATVHGWKTKDEMRDIIRSARAVVVSSRVPEPFGLAALEAVSCGIPVILPDAALLADEIVALGCGLKFRIADVEHLAAAMRSIAADDAWVHRMSDNCLREAARLAHSPETWADELIALYGRVLQRANRAPSDVVPTHMAPSGTAYDLQDGGVR</sequence>
<dbReference type="InterPro" id="IPR001296">
    <property type="entry name" value="Glyco_trans_1"/>
</dbReference>
<accession>A0A7Y6QBA5</accession>
<dbReference type="PANTHER" id="PTHR45947:SF3">
    <property type="entry name" value="SULFOQUINOVOSYL TRANSFERASE SQD2"/>
    <property type="match status" value="1"/>
</dbReference>
<dbReference type="GO" id="GO:0016757">
    <property type="term" value="F:glycosyltransferase activity"/>
    <property type="evidence" value="ECO:0007669"/>
    <property type="project" value="InterPro"/>
</dbReference>
<comment type="caution">
    <text evidence="3">The sequence shown here is derived from an EMBL/GenBank/DDBJ whole genome shotgun (WGS) entry which is preliminary data.</text>
</comment>
<dbReference type="SUPFAM" id="SSF53756">
    <property type="entry name" value="UDP-Glycosyltransferase/glycogen phosphorylase"/>
    <property type="match status" value="1"/>
</dbReference>
<dbReference type="CDD" id="cd03801">
    <property type="entry name" value="GT4_PimA-like"/>
    <property type="match status" value="1"/>
</dbReference>
<dbReference type="InterPro" id="IPR028098">
    <property type="entry name" value="Glyco_trans_4-like_N"/>
</dbReference>
<name>A0A7Y6QBA5_9HYPH</name>
<evidence type="ECO:0000313" key="4">
    <source>
        <dbReference type="Proteomes" id="UP000520198"/>
    </source>
</evidence>
<keyword evidence="4" id="KW-1185">Reference proteome</keyword>
<protein>
    <submittedName>
        <fullName evidence="3">Glycosyltransferase family 4 protein</fullName>
    </submittedName>
</protein>
<feature type="domain" description="Glycosyltransferase subfamily 4-like N-terminal" evidence="2">
    <location>
        <begin position="19"/>
        <end position="223"/>
    </location>
</feature>
<reference evidence="3 4" key="1">
    <citation type="submission" date="2020-06" db="EMBL/GenBank/DDBJ databases">
        <authorList>
            <person name="Grouzdev D.S."/>
        </authorList>
    </citation>
    <scope>NUCLEOTIDE SEQUENCE [LARGE SCALE GENOMIC DNA]</scope>
    <source>
        <strain evidence="3 4">HO-A22</strain>
    </source>
</reference>
<keyword evidence="3" id="KW-0808">Transferase</keyword>
<dbReference type="Pfam" id="PF13439">
    <property type="entry name" value="Glyco_transf_4"/>
    <property type="match status" value="1"/>
</dbReference>
<dbReference type="RefSeq" id="WP_176355577.1">
    <property type="nucleotide sequence ID" value="NZ_JABWDU010000008.1"/>
</dbReference>